<evidence type="ECO:0000313" key="2">
    <source>
        <dbReference type="EMBL" id="CAK78616.1"/>
    </source>
</evidence>
<dbReference type="RefSeq" id="XP_001446013.1">
    <property type="nucleotide sequence ID" value="XM_001445976.2"/>
</dbReference>
<keyword evidence="1" id="KW-1133">Transmembrane helix</keyword>
<dbReference type="OrthoDB" id="290788at2759"/>
<protein>
    <recommendedName>
        <fullName evidence="4">Transmembrane protein</fullName>
    </recommendedName>
</protein>
<reference evidence="2 3" key="1">
    <citation type="journal article" date="2006" name="Nature">
        <title>Global trends of whole-genome duplications revealed by the ciliate Paramecium tetraurelia.</title>
        <authorList>
            <consortium name="Genoscope"/>
            <person name="Aury J.-M."/>
            <person name="Jaillon O."/>
            <person name="Duret L."/>
            <person name="Noel B."/>
            <person name="Jubin C."/>
            <person name="Porcel B.M."/>
            <person name="Segurens B."/>
            <person name="Daubin V."/>
            <person name="Anthouard V."/>
            <person name="Aiach N."/>
            <person name="Arnaiz O."/>
            <person name="Billaut A."/>
            <person name="Beisson J."/>
            <person name="Blanc I."/>
            <person name="Bouhouche K."/>
            <person name="Camara F."/>
            <person name="Duharcourt S."/>
            <person name="Guigo R."/>
            <person name="Gogendeau D."/>
            <person name="Katinka M."/>
            <person name="Keller A.-M."/>
            <person name="Kissmehl R."/>
            <person name="Klotz C."/>
            <person name="Koll F."/>
            <person name="Le Moue A."/>
            <person name="Lepere C."/>
            <person name="Malinsky S."/>
            <person name="Nowacki M."/>
            <person name="Nowak J.K."/>
            <person name="Plattner H."/>
            <person name="Poulain J."/>
            <person name="Ruiz F."/>
            <person name="Serrano V."/>
            <person name="Zagulski M."/>
            <person name="Dessen P."/>
            <person name="Betermier M."/>
            <person name="Weissenbach J."/>
            <person name="Scarpelli C."/>
            <person name="Schachter V."/>
            <person name="Sperling L."/>
            <person name="Meyer E."/>
            <person name="Cohen J."/>
            <person name="Wincker P."/>
        </authorList>
    </citation>
    <scope>NUCLEOTIDE SEQUENCE [LARGE SCALE GENOMIC DNA]</scope>
    <source>
        <strain evidence="2 3">Stock d4-2</strain>
    </source>
</reference>
<organism evidence="2 3">
    <name type="scientific">Paramecium tetraurelia</name>
    <dbReference type="NCBI Taxonomy" id="5888"/>
    <lineage>
        <taxon>Eukaryota</taxon>
        <taxon>Sar</taxon>
        <taxon>Alveolata</taxon>
        <taxon>Ciliophora</taxon>
        <taxon>Intramacronucleata</taxon>
        <taxon>Oligohymenophorea</taxon>
        <taxon>Peniculida</taxon>
        <taxon>Parameciidae</taxon>
        <taxon>Paramecium</taxon>
    </lineage>
</organism>
<dbReference type="KEGG" id="ptm:GSPATT00001657001"/>
<evidence type="ECO:0000256" key="1">
    <source>
        <dbReference type="SAM" id="Phobius"/>
    </source>
</evidence>
<keyword evidence="1" id="KW-0472">Membrane</keyword>
<sequence>MAFVNHSIHCIKNIQVIQLIKISYLMRKFLMLLNVMVFTSVAQVCDTIQQQYNVYATVGETQEWDMRKYFFTGDNLKFKVTDDCPYFETIDPFAEIGESISHGDRKNAIIQLASIGIIRSLKPYRSFENGAWLNDFIFLEQNNSDVDVFYSYGDPQKMDRVPAFKGQINARNKTRNFVCFDLDFLTNNKIVVDCYQQDLDDQTKGYTNGFIVVDIASPDQYALFPNEHPQGYNYNHTDYRKILFHNYTYSNRDRQALLFRGEPAWATEHADMAQNKLDDDCELEVYRFDNKFQLSNPAPVAVLTKTVIAKLLGTSETTQKFYLIDFQLEPNGEIYVLDAFNGVYVLYFESAQLEWKLKTHIRPPYLTPCYGFDFNYLIGSEGNVTNHLVLVFENSVNFYENDLQKFSFRTPNITSYKNLQVQMSQLFLVLKIDTYLYIYHSDTGSKLYTFTQNLFDQVIINPYEPDLVGVNENSAHRFLISNGLLRLKYLDSVNDGLMPYTLKAISLDNPSQQCQVLLNVQVLKQSDTTIRQQSSHPLPATLTLPSPPIGIDLIASGPNLQYVSIQGNQNSRGNNKVVLTVKSAWNLQLNGITLPDAKDVEYSDVLVNENSGVFYLLLQIPTKEIFVYRCSHKLTNHEEADCKNYDKFQLDHIIDKTKHSFAWWIYTLYINYMYQDTDYTIQIYASAGGDVQHIDTIRVDDGSTDNKIDSVTFLEDEIYLVQSKLKKVLIYSRYMPFQLLYEINDSKLAQFNVKGNFTPQRVFGNAKSKSSLIFIQTLSSLFIGTFSNDKISSFILQKEITILPGAQIEVAIGPENFFIVQKQDDLDLIEEYNYKHIQRIYKTKVLPLYDYKLQKPLTVDYSSQTGWLFLRAKDQKQTVVLIYEPGVVSHICLHKVLETKALDQDGKTFDMAIDGSKQMFAYFNNNTIHRFISILADAELYVTPFLDSSQFVTETIAGIEITNFPGNTPYKLQSNIKILNSQSTVIVKQAQFDNMQKVFKFVKQEAEQVIEMGTDWYYGQVTSFHVICKKCGSNLTIKQNIERVKDGKDLPYDISDGAAFGTYGQVYQTRNSLIFQDKKGNFSSRFDMRLGTESCELLTVSDDLSYIFSSWSNTKNEVGVYVATCQQQTCQQFKQGTQTIGGIKKISKIQLADKKNLIILNTDPENFSSLDNLIVVATFTSDEKTFSISNKYLINDQYVGSKFLQIGDFDIAKYSINGVTYNTIVFTDINQGLYFCHFAYDAAGAFSKTTSELFKLQTLQDEQFYFNENTKFYQVRVISNTVSGTTLSLNILVTTSNTAHYVIAFDLDASKATTTISIIKQNTKLLYILTPYGTWPAIDKLAYVNGHVAIPYTDETTVIIGIYDLPSDRPTAVKSIKFNHYIGANYQKVLPIDFALLLIKESGASYPSVYVNINYDSKSEEYLVEKYDLRADPVLILKKSSALDDEVPITLQLLNDFTETVGYAYLSVNGSPNPPNPDDGNSSSKWWWITLIVIFGVAILGVGGYFAYQKFNNRRVDPLIG</sequence>
<keyword evidence="1" id="KW-0812">Transmembrane</keyword>
<feature type="transmembrane region" description="Helical" evidence="1">
    <location>
        <begin position="1486"/>
        <end position="1508"/>
    </location>
</feature>
<dbReference type="EMBL" id="CT868318">
    <property type="protein sequence ID" value="CAK78616.1"/>
    <property type="molecule type" value="Genomic_DNA"/>
</dbReference>
<dbReference type="HOGENOM" id="CLU_004347_0_0_1"/>
<dbReference type="Proteomes" id="UP000000600">
    <property type="component" value="Unassembled WGS sequence"/>
</dbReference>
<dbReference type="OMA" id="HYVIAFD"/>
<evidence type="ECO:0000313" key="3">
    <source>
        <dbReference type="Proteomes" id="UP000000600"/>
    </source>
</evidence>
<name>A0D6E9_PARTE</name>
<keyword evidence="3" id="KW-1185">Reference proteome</keyword>
<evidence type="ECO:0008006" key="4">
    <source>
        <dbReference type="Google" id="ProtNLM"/>
    </source>
</evidence>
<gene>
    <name evidence="2" type="ORF">GSPATT00001657001</name>
</gene>
<dbReference type="GeneID" id="5031798"/>
<accession>A0D6E9</accession>
<proteinExistence type="predicted"/>
<dbReference type="InParanoid" id="A0D6E9"/>